<organism evidence="2 3">
    <name type="scientific">Xanthomonas chitinilytica</name>
    <dbReference type="NCBI Taxonomy" id="2989819"/>
    <lineage>
        <taxon>Bacteria</taxon>
        <taxon>Pseudomonadati</taxon>
        <taxon>Pseudomonadota</taxon>
        <taxon>Gammaproteobacteria</taxon>
        <taxon>Lysobacterales</taxon>
        <taxon>Lysobacteraceae</taxon>
        <taxon>Xanthomonas</taxon>
    </lineage>
</organism>
<keyword evidence="1" id="KW-1133">Transmembrane helix</keyword>
<evidence type="ECO:0000313" key="2">
    <source>
        <dbReference type="EMBL" id="MCW4473437.1"/>
    </source>
</evidence>
<accession>A0ABT3JY78</accession>
<keyword evidence="1" id="KW-0812">Transmembrane</keyword>
<comment type="caution">
    <text evidence="2">The sequence shown here is derived from an EMBL/GenBank/DDBJ whole genome shotgun (WGS) entry which is preliminary data.</text>
</comment>
<sequence>MYRFLETLFGGNMIAGTLKALLWVFAYVALLTWLCIGPGH</sequence>
<dbReference type="Proteomes" id="UP001209922">
    <property type="component" value="Unassembled WGS sequence"/>
</dbReference>
<evidence type="ECO:0000313" key="3">
    <source>
        <dbReference type="Proteomes" id="UP001209922"/>
    </source>
</evidence>
<keyword evidence="1" id="KW-0472">Membrane</keyword>
<feature type="transmembrane region" description="Helical" evidence="1">
    <location>
        <begin position="20"/>
        <end position="36"/>
    </location>
</feature>
<proteinExistence type="predicted"/>
<evidence type="ECO:0000256" key="1">
    <source>
        <dbReference type="SAM" id="Phobius"/>
    </source>
</evidence>
<protein>
    <submittedName>
        <fullName evidence="2">Uncharacterized protein</fullName>
    </submittedName>
</protein>
<keyword evidence="3" id="KW-1185">Reference proteome</keyword>
<name>A0ABT3JY78_9XANT</name>
<dbReference type="EMBL" id="JAPCHY010000011">
    <property type="protein sequence ID" value="MCW4473437.1"/>
    <property type="molecule type" value="Genomic_DNA"/>
</dbReference>
<gene>
    <name evidence="2" type="ORF">OK345_13100</name>
</gene>
<reference evidence="2 3" key="1">
    <citation type="submission" date="2022-10" db="EMBL/GenBank/DDBJ databases">
        <title>Xanthomonas sp. H13-6.</title>
        <authorList>
            <person name="Liu X."/>
            <person name="Deng Z."/>
            <person name="Jiang Y."/>
            <person name="Yu T."/>
            <person name="Ai J."/>
        </authorList>
    </citation>
    <scope>NUCLEOTIDE SEQUENCE [LARGE SCALE GENOMIC DNA]</scope>
    <source>
        <strain evidence="2 3">H13-6</strain>
    </source>
</reference>
<dbReference type="RefSeq" id="WP_265128423.1">
    <property type="nucleotide sequence ID" value="NZ_JAPCHY010000011.1"/>
</dbReference>